<feature type="signal peptide" evidence="1">
    <location>
        <begin position="1"/>
        <end position="24"/>
    </location>
</feature>
<accession>A0A941DGD4</accession>
<gene>
    <name evidence="3" type="ORF">KDM92_13485</name>
</gene>
<dbReference type="InterPro" id="IPR019223">
    <property type="entry name" value="DUF2147"/>
</dbReference>
<proteinExistence type="predicted"/>
<comment type="caution">
    <text evidence="3">The sequence shown here is derived from an EMBL/GenBank/DDBJ whole genome shotgun (WGS) entry which is preliminary data.</text>
</comment>
<feature type="domain" description="DUF2147" evidence="2">
    <location>
        <begin position="30"/>
        <end position="148"/>
    </location>
</feature>
<keyword evidence="1" id="KW-0732">Signal</keyword>
<feature type="chain" id="PRO_5036769742" evidence="1">
    <location>
        <begin position="25"/>
        <end position="150"/>
    </location>
</feature>
<name>A0A941DGD4_9BURK</name>
<protein>
    <submittedName>
        <fullName evidence="3">DUF2147 domain-containing protein</fullName>
    </submittedName>
</protein>
<evidence type="ECO:0000259" key="2">
    <source>
        <dbReference type="Pfam" id="PF09917"/>
    </source>
</evidence>
<dbReference type="RefSeq" id="WP_212684986.1">
    <property type="nucleotide sequence ID" value="NZ_JAGSPM010000008.1"/>
</dbReference>
<organism evidence="3 4">
    <name type="scientific">Undibacterium baiyunense</name>
    <dbReference type="NCBI Taxonomy" id="2828731"/>
    <lineage>
        <taxon>Bacteria</taxon>
        <taxon>Pseudomonadati</taxon>
        <taxon>Pseudomonadota</taxon>
        <taxon>Betaproteobacteria</taxon>
        <taxon>Burkholderiales</taxon>
        <taxon>Oxalobacteraceae</taxon>
        <taxon>Undibacterium</taxon>
    </lineage>
</organism>
<keyword evidence="4" id="KW-1185">Reference proteome</keyword>
<dbReference type="Proteomes" id="UP000680158">
    <property type="component" value="Unassembled WGS sequence"/>
</dbReference>
<dbReference type="PANTHER" id="PTHR36919">
    <property type="entry name" value="BLR1215 PROTEIN"/>
    <property type="match status" value="1"/>
</dbReference>
<evidence type="ECO:0000256" key="1">
    <source>
        <dbReference type="SAM" id="SignalP"/>
    </source>
</evidence>
<dbReference type="AlphaFoldDB" id="A0A941DGD4"/>
<dbReference type="PANTHER" id="PTHR36919:SF3">
    <property type="entry name" value="BLL5882 PROTEIN"/>
    <property type="match status" value="1"/>
</dbReference>
<dbReference type="Pfam" id="PF09917">
    <property type="entry name" value="DUF2147"/>
    <property type="match status" value="1"/>
</dbReference>
<dbReference type="Gene3D" id="2.40.128.520">
    <property type="match status" value="1"/>
</dbReference>
<dbReference type="EMBL" id="JAGSPM010000008">
    <property type="protein sequence ID" value="MBR7747596.1"/>
    <property type="molecule type" value="Genomic_DNA"/>
</dbReference>
<reference evidence="3 4" key="1">
    <citation type="submission" date="2021-04" db="EMBL/GenBank/DDBJ databases">
        <title>novel species isolated from subtropical streams in China.</title>
        <authorList>
            <person name="Lu H."/>
        </authorList>
    </citation>
    <scope>NUCLEOTIDE SEQUENCE [LARGE SCALE GENOMIC DNA]</scope>
    <source>
        <strain evidence="3 4">BYS107W</strain>
    </source>
</reference>
<sequence length="150" mass="16490">MKQSGLIKSSIAILSLLAAQFAIAQNSPAGLWKTIDDKTGKVKSLVRISESGGEFQGKIEKLFREADQDPNPKCDKCEGSNKDQPLIGLTILFNIKKDGDEFGGGKILDPANGKLYSSKLKLIDSNKKLEVRGYIGMPMFGRTQTWVREE</sequence>
<evidence type="ECO:0000313" key="4">
    <source>
        <dbReference type="Proteomes" id="UP000680158"/>
    </source>
</evidence>
<evidence type="ECO:0000313" key="3">
    <source>
        <dbReference type="EMBL" id="MBR7747596.1"/>
    </source>
</evidence>